<dbReference type="RefSeq" id="WP_340335813.1">
    <property type="nucleotide sequence ID" value="NZ_JBBKZS010000005.1"/>
</dbReference>
<feature type="domain" description="Periplasmic copper-binding protein NosD beta helix" evidence="2">
    <location>
        <begin position="185"/>
        <end position="331"/>
    </location>
</feature>
<comment type="caution">
    <text evidence="3">The sequence shown here is derived from an EMBL/GenBank/DDBJ whole genome shotgun (WGS) entry which is preliminary data.</text>
</comment>
<evidence type="ECO:0000313" key="3">
    <source>
        <dbReference type="EMBL" id="MEJ8855734.1"/>
    </source>
</evidence>
<dbReference type="InterPro" id="IPR006626">
    <property type="entry name" value="PbH1"/>
</dbReference>
<dbReference type="InterPro" id="IPR012334">
    <property type="entry name" value="Pectin_lyas_fold"/>
</dbReference>
<evidence type="ECO:0000259" key="2">
    <source>
        <dbReference type="Pfam" id="PF05048"/>
    </source>
</evidence>
<dbReference type="EMBL" id="JBBKZS010000005">
    <property type="protein sequence ID" value="MEJ8855734.1"/>
    <property type="molecule type" value="Genomic_DNA"/>
</dbReference>
<feature type="chain" id="PRO_5046748766" evidence="1">
    <location>
        <begin position="26"/>
        <end position="540"/>
    </location>
</feature>
<dbReference type="SUPFAM" id="SSF51126">
    <property type="entry name" value="Pectin lyase-like"/>
    <property type="match status" value="1"/>
</dbReference>
<protein>
    <submittedName>
        <fullName evidence="3">Right-handed parallel beta-helix repeat-containing protein</fullName>
    </submittedName>
</protein>
<evidence type="ECO:0000256" key="1">
    <source>
        <dbReference type="SAM" id="SignalP"/>
    </source>
</evidence>
<dbReference type="InterPro" id="IPR007742">
    <property type="entry name" value="NosD_dom"/>
</dbReference>
<sequence length="540" mass="55837">MNIKKMARTARCVVSVIAGALCVMACGGGGGGDGNASVSSPSLAATNAAAAAGADPAVQGASFRGGKSPSEALALAKVAEVVAAEALLPSPDLIPGFSPAPEEDPWPWAGGQLVVVGSGVAVPAGALQVARLQDVPWSKLPPGSLVRIAPGTYSGPLAITANGTAQSPIRILSADRNQRPLILTTIDVQNSSHLRISGMQVRPQEYSGFVIRQGSHHITVSNNLVTGGPMGINVTQGAGTGIYIVSNVIDQALTHGIGIETNGAPDAQNVISHNTVRRSGHHGMEIRGAYWRVERNDVSLSGLAVPGTSGIHLFSGSEDEDSGHHNVIVYNISHHNVDTSLHDGNGIQVDSFCDDNVVAFNIVLGNDGHGINVYEAQNNLVFGNTTRGNSIDPNGKHGAVAEIIVGASRARNRTRGNIVINNIAMSTRTVVPAVYVDGRTFVQPNIIGPNLLVNAAGGTVMRWGDDIRVNTSATIDAATRTAGNVVETPLFDNLAAPLIGGMRLALPPKGEGLQLSGVSDFGGAPVQPGYSYFGAYFTRR</sequence>
<proteinExistence type="predicted"/>
<reference evidence="3 4" key="1">
    <citation type="submission" date="2024-03" db="EMBL/GenBank/DDBJ databases">
        <title>Novel species of the genus Variovorax.</title>
        <authorList>
            <person name="Liu Q."/>
            <person name="Xin Y.-H."/>
        </authorList>
    </citation>
    <scope>NUCLEOTIDE SEQUENCE [LARGE SCALE GENOMIC DNA]</scope>
    <source>
        <strain evidence="3 4">KACC 18901</strain>
    </source>
</reference>
<keyword evidence="4" id="KW-1185">Reference proteome</keyword>
<accession>A0ABU8X7R5</accession>
<dbReference type="Gene3D" id="2.160.20.10">
    <property type="entry name" value="Single-stranded right-handed beta-helix, Pectin lyase-like"/>
    <property type="match status" value="2"/>
</dbReference>
<organism evidence="3 4">
    <name type="scientific">Variovorax robiniae</name>
    <dbReference type="NCBI Taxonomy" id="1836199"/>
    <lineage>
        <taxon>Bacteria</taxon>
        <taxon>Pseudomonadati</taxon>
        <taxon>Pseudomonadota</taxon>
        <taxon>Betaproteobacteria</taxon>
        <taxon>Burkholderiales</taxon>
        <taxon>Comamonadaceae</taxon>
        <taxon>Variovorax</taxon>
    </lineage>
</organism>
<gene>
    <name evidence="3" type="ORF">WKW79_14215</name>
</gene>
<dbReference type="SMART" id="SM00710">
    <property type="entry name" value="PbH1"/>
    <property type="match status" value="6"/>
</dbReference>
<dbReference type="Pfam" id="PF05048">
    <property type="entry name" value="NosD"/>
    <property type="match status" value="1"/>
</dbReference>
<keyword evidence="1" id="KW-0732">Signal</keyword>
<dbReference type="Proteomes" id="UP001367030">
    <property type="component" value="Unassembled WGS sequence"/>
</dbReference>
<feature type="signal peptide" evidence="1">
    <location>
        <begin position="1"/>
        <end position="25"/>
    </location>
</feature>
<name>A0ABU8X7R5_9BURK</name>
<dbReference type="InterPro" id="IPR011050">
    <property type="entry name" value="Pectin_lyase_fold/virulence"/>
</dbReference>
<evidence type="ECO:0000313" key="4">
    <source>
        <dbReference type="Proteomes" id="UP001367030"/>
    </source>
</evidence>